<feature type="transmembrane region" description="Helical" evidence="2">
    <location>
        <begin position="478"/>
        <end position="501"/>
    </location>
</feature>
<dbReference type="Proteomes" id="UP001281410">
    <property type="component" value="Unassembled WGS sequence"/>
</dbReference>
<dbReference type="GO" id="GO:0016020">
    <property type="term" value="C:membrane"/>
    <property type="evidence" value="ECO:0007669"/>
    <property type="project" value="TreeGrafter"/>
</dbReference>
<feature type="domain" description="PGG" evidence="3">
    <location>
        <begin position="430"/>
        <end position="541"/>
    </location>
</feature>
<evidence type="ECO:0000256" key="1">
    <source>
        <dbReference type="SAM" id="MobiDB-lite"/>
    </source>
</evidence>
<dbReference type="AlphaFoldDB" id="A0AAE0E1N5"/>
<dbReference type="Pfam" id="PF13962">
    <property type="entry name" value="PGG"/>
    <property type="match status" value="1"/>
</dbReference>
<dbReference type="EMBL" id="JANJYJ010000007">
    <property type="protein sequence ID" value="KAK3200649.1"/>
    <property type="molecule type" value="Genomic_DNA"/>
</dbReference>
<dbReference type="SMART" id="SM00248">
    <property type="entry name" value="ANK"/>
    <property type="match status" value="4"/>
</dbReference>
<proteinExistence type="predicted"/>
<evidence type="ECO:0000256" key="2">
    <source>
        <dbReference type="SAM" id="Phobius"/>
    </source>
</evidence>
<evidence type="ECO:0000313" key="4">
    <source>
        <dbReference type="EMBL" id="KAK3200649.1"/>
    </source>
</evidence>
<dbReference type="PANTHER" id="PTHR24177:SF356">
    <property type="entry name" value="ANKYRIN REPEAT PLANT-LIKE PROTEIN"/>
    <property type="match status" value="1"/>
</dbReference>
<dbReference type="Gene3D" id="1.25.40.20">
    <property type="entry name" value="Ankyrin repeat-containing domain"/>
    <property type="match status" value="2"/>
</dbReference>
<reference evidence="4" key="1">
    <citation type="journal article" date="2023" name="Plant J.">
        <title>Genome sequences and population genomics provide insights into the demographic history, inbreeding, and mutation load of two 'living fossil' tree species of Dipteronia.</title>
        <authorList>
            <person name="Feng Y."/>
            <person name="Comes H.P."/>
            <person name="Chen J."/>
            <person name="Zhu S."/>
            <person name="Lu R."/>
            <person name="Zhang X."/>
            <person name="Li P."/>
            <person name="Qiu J."/>
            <person name="Olsen K.M."/>
            <person name="Qiu Y."/>
        </authorList>
    </citation>
    <scope>NUCLEOTIDE SEQUENCE</scope>
    <source>
        <strain evidence="4">NBL</strain>
    </source>
</reference>
<feature type="transmembrane region" description="Helical" evidence="2">
    <location>
        <begin position="522"/>
        <end position="544"/>
    </location>
</feature>
<protein>
    <recommendedName>
        <fullName evidence="3">PGG domain-containing protein</fullName>
    </recommendedName>
</protein>
<dbReference type="InterPro" id="IPR002110">
    <property type="entry name" value="Ankyrin_rpt"/>
</dbReference>
<keyword evidence="2" id="KW-0812">Transmembrane</keyword>
<feature type="transmembrane region" description="Helical" evidence="2">
    <location>
        <begin position="550"/>
        <end position="571"/>
    </location>
</feature>
<comment type="caution">
    <text evidence="4">The sequence shown here is derived from an EMBL/GenBank/DDBJ whole genome shotgun (WGS) entry which is preliminary data.</text>
</comment>
<name>A0AAE0E1N5_9ROSI</name>
<dbReference type="PANTHER" id="PTHR24177">
    <property type="entry name" value="CASKIN"/>
    <property type="match status" value="1"/>
</dbReference>
<dbReference type="InterPro" id="IPR026961">
    <property type="entry name" value="PGG_dom"/>
</dbReference>
<accession>A0AAE0E1N5</accession>
<feature type="region of interest" description="Disordered" evidence="1">
    <location>
        <begin position="14"/>
        <end position="38"/>
    </location>
</feature>
<sequence>MDPQTSIPIAEIYSDDQTLPDHHEQNFGENEVDSDHDQTTPSLVLLSNCKQYFQICVPLRKAALKGKLKELDNILRDHKKILINRSSLLRMAITKGNATILHVAAGARQTTFVKKIINSIQPDDKLTLLLQDYKGNTSFCLAAAAGDVEIATIMLKRNQNLNRELLLGNNLMKTPLYNAVMFGRKEMASFLFDQTAELLEENEQTPLIFKRLFFESISTGLYDMALKLLEKQPELAVSRDSNKTALHMLARKPKSMTSQALKLVRRLWEKVLRDQQNVEEIEVIADPTKFLFDAATLGNSEFLAAIVGSYPDLIHRLDENDSSIFHIAISHRHANIFKLIYEMGFDKEILPSYVDKQGNNMLHLAGKYPEQPPALIVPGAAFEMQRELLMFEEVEMIMQPSWRDFKNDDGHTPRELFTRTHKDLQKRGEQWMKTTVKSCMLVATLIATVVFAAAFSIPGGNNQNVGGPIYLDKTFFKVFAASDAIALSSSSTSILIFLSILTSRYEEGDFRMSLPLKLMFGLLTLFISVISMTIAFCSAFFLFYPSSERLNWITMSTAILVFVPVCLYGWLQYSLLRDVIKSIFWLR</sequence>
<organism evidence="4 5">
    <name type="scientific">Dipteronia sinensis</name>
    <dbReference type="NCBI Taxonomy" id="43782"/>
    <lineage>
        <taxon>Eukaryota</taxon>
        <taxon>Viridiplantae</taxon>
        <taxon>Streptophyta</taxon>
        <taxon>Embryophyta</taxon>
        <taxon>Tracheophyta</taxon>
        <taxon>Spermatophyta</taxon>
        <taxon>Magnoliopsida</taxon>
        <taxon>eudicotyledons</taxon>
        <taxon>Gunneridae</taxon>
        <taxon>Pentapetalae</taxon>
        <taxon>rosids</taxon>
        <taxon>malvids</taxon>
        <taxon>Sapindales</taxon>
        <taxon>Sapindaceae</taxon>
        <taxon>Hippocastanoideae</taxon>
        <taxon>Acereae</taxon>
        <taxon>Dipteronia</taxon>
    </lineage>
</organism>
<keyword evidence="5" id="KW-1185">Reference proteome</keyword>
<keyword evidence="2" id="KW-0472">Membrane</keyword>
<dbReference type="SUPFAM" id="SSF48403">
    <property type="entry name" value="Ankyrin repeat"/>
    <property type="match status" value="1"/>
</dbReference>
<keyword evidence="2" id="KW-1133">Transmembrane helix</keyword>
<feature type="transmembrane region" description="Helical" evidence="2">
    <location>
        <begin position="439"/>
        <end position="458"/>
    </location>
</feature>
<dbReference type="InterPro" id="IPR036770">
    <property type="entry name" value="Ankyrin_rpt-contain_sf"/>
</dbReference>
<evidence type="ECO:0000313" key="5">
    <source>
        <dbReference type="Proteomes" id="UP001281410"/>
    </source>
</evidence>
<gene>
    <name evidence="4" type="ORF">Dsin_024064</name>
</gene>
<evidence type="ECO:0000259" key="3">
    <source>
        <dbReference type="Pfam" id="PF13962"/>
    </source>
</evidence>